<keyword evidence="5 7" id="KW-0031">Aminopeptidase</keyword>
<dbReference type="PANTHER" id="PTHR10363">
    <property type="entry name" value="BLEOMYCIN HYDROLASE"/>
    <property type="match status" value="1"/>
</dbReference>
<dbReference type="PIRSF" id="PIRSF005700">
    <property type="entry name" value="PepC"/>
    <property type="match status" value="1"/>
</dbReference>
<evidence type="ECO:0000256" key="6">
    <source>
        <dbReference type="PIRSR" id="PIRSR005700-1"/>
    </source>
</evidence>
<evidence type="ECO:0000256" key="1">
    <source>
        <dbReference type="ARBA" id="ARBA00004496"/>
    </source>
</evidence>
<gene>
    <name evidence="7" type="ORF">FC56_GL001126</name>
</gene>
<dbReference type="InterPro" id="IPR000169">
    <property type="entry name" value="Pept_cys_AS"/>
</dbReference>
<evidence type="ECO:0000256" key="5">
    <source>
        <dbReference type="PIRNR" id="PIRNR005700"/>
    </source>
</evidence>
<evidence type="ECO:0000256" key="4">
    <source>
        <dbReference type="ARBA" id="ARBA00022807"/>
    </source>
</evidence>
<dbReference type="RefSeq" id="WP_056977898.1">
    <property type="nucleotide sequence ID" value="NZ_AYZR01000004.1"/>
</dbReference>
<accession>A0A0R2CT10</accession>
<comment type="subcellular location">
    <subcellularLocation>
        <location evidence="1">Cytoplasm</location>
    </subcellularLocation>
</comment>
<dbReference type="InterPro" id="IPR038765">
    <property type="entry name" value="Papain-like_cys_pep_sf"/>
</dbReference>
<dbReference type="Pfam" id="PF03051">
    <property type="entry name" value="Peptidase_C1_2"/>
    <property type="match status" value="1"/>
</dbReference>
<keyword evidence="2 5" id="KW-0645">Protease</keyword>
<keyword evidence="3 5" id="KW-0378">Hydrolase</keyword>
<dbReference type="GO" id="GO:0043418">
    <property type="term" value="P:homocysteine catabolic process"/>
    <property type="evidence" value="ECO:0007669"/>
    <property type="project" value="TreeGrafter"/>
</dbReference>
<dbReference type="PANTHER" id="PTHR10363:SF2">
    <property type="entry name" value="BLEOMYCIN HYDROLASE"/>
    <property type="match status" value="1"/>
</dbReference>
<comment type="caution">
    <text evidence="7">The sequence shown here is derived from an EMBL/GenBank/DDBJ whole genome shotgun (WGS) entry which is preliminary data.</text>
</comment>
<dbReference type="STRING" id="1423802.FC56_GL001126"/>
<dbReference type="PROSITE" id="PS00139">
    <property type="entry name" value="THIOL_PROTEASE_CYS"/>
    <property type="match status" value="1"/>
</dbReference>
<evidence type="ECO:0000256" key="3">
    <source>
        <dbReference type="ARBA" id="ARBA00022801"/>
    </source>
</evidence>
<evidence type="ECO:0000313" key="8">
    <source>
        <dbReference type="Proteomes" id="UP000051256"/>
    </source>
</evidence>
<feature type="active site" evidence="6">
    <location>
        <position position="73"/>
    </location>
</feature>
<sequence>MAQFGQPLEKAELNKLSNSLHKEPNAEVLTRTITHNGIDAAAFDPQAAVRLDPVFSLELETGKVTNQKRSGRCWLFSAANMLRHQFAKQYKVKNFELSEKYLFFWDKIERANIFYDRVIATANRPLSDREVSFYFEMPDDDGGQWDMAAALVEKYGVVPVSAYPETANSEDTSALAATLNRKLRQDGLQLRQLIAEEKSDVEIIAAKEAMLATAYKITAYALGEPPMQFDLTYRDDDKQYHRVTDLTPQQFYQDYIDMDLSEYVTVTNSPDKPLNQLYRLPSEENVVGGRQIQFLNVEMDVLEQVALAQLQDGQAVWFGNDVMQQMDRKRGYLDSNLYRYSELFGVELQMTKAQRLETHEAEVSHAMTLTGADVVADKVTKWKVENSWGAKNGEDGYFTMSADWMNDFVYEVVVNKKYLTDTQRELLTKAPVELPAWDSLA</sequence>
<protein>
    <recommendedName>
        <fullName evidence="5">Aminopeptidase</fullName>
    </recommendedName>
</protein>
<dbReference type="EMBL" id="AYZR01000004">
    <property type="protein sequence ID" value="KRM94178.1"/>
    <property type="molecule type" value="Genomic_DNA"/>
</dbReference>
<comment type="similarity">
    <text evidence="5">Belongs to the peptidase C1 family.</text>
</comment>
<dbReference type="GO" id="GO:0006508">
    <property type="term" value="P:proteolysis"/>
    <property type="evidence" value="ECO:0007669"/>
    <property type="project" value="UniProtKB-KW"/>
</dbReference>
<keyword evidence="4 5" id="KW-0788">Thiol protease</keyword>
<proteinExistence type="inferred from homology"/>
<dbReference type="Gene3D" id="3.90.70.10">
    <property type="entry name" value="Cysteine proteinases"/>
    <property type="match status" value="1"/>
</dbReference>
<dbReference type="GO" id="GO:0070005">
    <property type="term" value="F:cysteine-type aminopeptidase activity"/>
    <property type="evidence" value="ECO:0007669"/>
    <property type="project" value="InterPro"/>
</dbReference>
<dbReference type="AlphaFoldDB" id="A0A0R2CT10"/>
<feature type="active site" evidence="6">
    <location>
        <position position="365"/>
    </location>
</feature>
<dbReference type="GO" id="GO:0005737">
    <property type="term" value="C:cytoplasm"/>
    <property type="evidence" value="ECO:0007669"/>
    <property type="project" value="UniProtKB-SubCell"/>
</dbReference>
<dbReference type="Proteomes" id="UP000051256">
    <property type="component" value="Unassembled WGS sequence"/>
</dbReference>
<evidence type="ECO:0000256" key="2">
    <source>
        <dbReference type="ARBA" id="ARBA00022670"/>
    </source>
</evidence>
<dbReference type="InterPro" id="IPR004134">
    <property type="entry name" value="Peptidase_C1B"/>
</dbReference>
<reference evidence="7 8" key="1">
    <citation type="journal article" date="2015" name="Genome Announc.">
        <title>Expanding the biotechnology potential of lactobacilli through comparative genomics of 213 strains and associated genera.</title>
        <authorList>
            <person name="Sun Z."/>
            <person name="Harris H.M."/>
            <person name="McCann A."/>
            <person name="Guo C."/>
            <person name="Argimon S."/>
            <person name="Zhang W."/>
            <person name="Yang X."/>
            <person name="Jeffery I.B."/>
            <person name="Cooney J.C."/>
            <person name="Kagawa T.F."/>
            <person name="Liu W."/>
            <person name="Song Y."/>
            <person name="Salvetti E."/>
            <person name="Wrobel A."/>
            <person name="Rasinkangas P."/>
            <person name="Parkhill J."/>
            <person name="Rea M.C."/>
            <person name="O'Sullivan O."/>
            <person name="Ritari J."/>
            <person name="Douillard F.P."/>
            <person name="Paul Ross R."/>
            <person name="Yang R."/>
            <person name="Briner A.E."/>
            <person name="Felis G.E."/>
            <person name="de Vos W.M."/>
            <person name="Barrangou R."/>
            <person name="Klaenhammer T.R."/>
            <person name="Caufield P.W."/>
            <person name="Cui Y."/>
            <person name="Zhang H."/>
            <person name="O'Toole P.W."/>
        </authorList>
    </citation>
    <scope>NUCLEOTIDE SEQUENCE [LARGE SCALE GENOMIC DNA]</scope>
    <source>
        <strain evidence="7 8">DSM 24302</strain>
    </source>
</reference>
<name>A0A0R2CT10_9LACO</name>
<evidence type="ECO:0000313" key="7">
    <source>
        <dbReference type="EMBL" id="KRM94178.1"/>
    </source>
</evidence>
<organism evidence="7 8">
    <name type="scientific">Lentilactobacillus senioris DSM 24302 = JCM 17472</name>
    <dbReference type="NCBI Taxonomy" id="1423802"/>
    <lineage>
        <taxon>Bacteria</taxon>
        <taxon>Bacillati</taxon>
        <taxon>Bacillota</taxon>
        <taxon>Bacilli</taxon>
        <taxon>Lactobacillales</taxon>
        <taxon>Lactobacillaceae</taxon>
        <taxon>Lentilactobacillus</taxon>
    </lineage>
</organism>
<feature type="active site" evidence="6">
    <location>
        <position position="386"/>
    </location>
</feature>
<dbReference type="GO" id="GO:0009636">
    <property type="term" value="P:response to toxic substance"/>
    <property type="evidence" value="ECO:0007669"/>
    <property type="project" value="TreeGrafter"/>
</dbReference>
<dbReference type="PATRIC" id="fig|1423802.4.peg.1141"/>
<dbReference type="SUPFAM" id="SSF54001">
    <property type="entry name" value="Cysteine proteinases"/>
    <property type="match status" value="1"/>
</dbReference>
<keyword evidence="8" id="KW-1185">Reference proteome</keyword>
<dbReference type="CDD" id="cd00585">
    <property type="entry name" value="Peptidase_C1B"/>
    <property type="match status" value="1"/>
</dbReference>